<dbReference type="Proteomes" id="UP001200513">
    <property type="component" value="Chromosome"/>
</dbReference>
<dbReference type="GO" id="GO:0008137">
    <property type="term" value="F:NADH dehydrogenase (ubiquinone) activity"/>
    <property type="evidence" value="ECO:0007669"/>
    <property type="project" value="InterPro"/>
</dbReference>
<reference evidence="3" key="1">
    <citation type="journal article" date="2022" name="Nat. Microbiol.">
        <title>Unique mobile elements and scalable gene flow at the prokaryote-eukaryote boundary revealed by circularized Asgard archaea genomes.</title>
        <authorList>
            <person name="Wu F."/>
            <person name="Speth D.R."/>
            <person name="Philosof A."/>
            <person name="Cremiere A."/>
            <person name="Narayanan A."/>
            <person name="Barco R.A."/>
            <person name="Connon S.A."/>
            <person name="Amend J.P."/>
            <person name="Antoshechkin I.A."/>
            <person name="Orphan V.J."/>
        </authorList>
    </citation>
    <scope>NUCLEOTIDE SEQUENCE</scope>
    <source>
        <strain evidence="3">PR6</strain>
    </source>
</reference>
<protein>
    <submittedName>
        <fullName evidence="3">NADH-quinone oxidoreductase subunit C</fullName>
    </submittedName>
</protein>
<evidence type="ECO:0000259" key="2">
    <source>
        <dbReference type="Pfam" id="PF00329"/>
    </source>
</evidence>
<dbReference type="EMBL" id="CP084167">
    <property type="protein sequence ID" value="UJG42879.1"/>
    <property type="molecule type" value="Genomic_DNA"/>
</dbReference>
<dbReference type="Pfam" id="PF00329">
    <property type="entry name" value="Complex1_30kDa"/>
    <property type="match status" value="1"/>
</dbReference>
<comment type="similarity">
    <text evidence="1">Belongs to the complex I 30 kDa subunit family.</text>
</comment>
<feature type="domain" description="NADH:ubiquinone oxidoreductase 30kDa subunit" evidence="2">
    <location>
        <begin position="37"/>
        <end position="160"/>
    </location>
</feature>
<proteinExistence type="inferred from homology"/>
<accession>A0A9Y1BPN6</accession>
<sequence>MGLRMSMKELVEILQTEIPEKLVDEIERVEGAPHFTIYVKVDKSRDLIKILHDNAGIYHLTTVTGLEIPDKEFRVIYHLQHRDEETEKEVPINVIITGIDINKPTSPTMSDIFVCAEYYEREIYDFYGIYFENHPFMERLILPENWPDDVRPMRKEYSWQDIKEITLSLAKKISED</sequence>
<dbReference type="PANTHER" id="PTHR10884">
    <property type="entry name" value="NADH DEHYDROGENASE UBIQUINONE IRON-SULFUR PROTEIN 3"/>
    <property type="match status" value="1"/>
</dbReference>
<evidence type="ECO:0000313" key="3">
    <source>
        <dbReference type="EMBL" id="UJG42879.1"/>
    </source>
</evidence>
<name>A0A9Y1BPN6_9ARCH</name>
<dbReference type="SUPFAM" id="SSF143243">
    <property type="entry name" value="Nqo5-like"/>
    <property type="match status" value="1"/>
</dbReference>
<dbReference type="PANTHER" id="PTHR10884:SF14">
    <property type="entry name" value="NADH DEHYDROGENASE [UBIQUINONE] IRON-SULFUR PROTEIN 3, MITOCHONDRIAL"/>
    <property type="match status" value="1"/>
</dbReference>
<evidence type="ECO:0000256" key="1">
    <source>
        <dbReference type="ARBA" id="ARBA00007569"/>
    </source>
</evidence>
<dbReference type="Gene3D" id="3.30.460.80">
    <property type="entry name" value="NADH:ubiquinone oxidoreductase, 30kDa subunit"/>
    <property type="match status" value="1"/>
</dbReference>
<organism evidence="3">
    <name type="scientific">Candidatus Heimdallarchaeum endolithica</name>
    <dbReference type="NCBI Taxonomy" id="2876572"/>
    <lineage>
        <taxon>Archaea</taxon>
        <taxon>Promethearchaeati</taxon>
        <taxon>Candidatus Heimdallarchaeota</taxon>
        <taxon>Candidatus Heimdallarchaeia (ex Rinke et al. 2021) (nom. nud.)</taxon>
        <taxon>Candidatus Heimdallarchaeales</taxon>
        <taxon>Candidatus Heimdallarchaeaceae</taxon>
        <taxon>Candidatus Heimdallarchaeum</taxon>
    </lineage>
</organism>
<dbReference type="InterPro" id="IPR001268">
    <property type="entry name" value="NADH_UbQ_OxRdtase_30kDa_su"/>
</dbReference>
<dbReference type="AlphaFoldDB" id="A0A9Y1BPN6"/>
<dbReference type="InterPro" id="IPR037232">
    <property type="entry name" value="NADH_quin_OxRdtase_su_C/D-like"/>
</dbReference>
<gene>
    <name evidence="3" type="ORF">K9W46_10920</name>
</gene>